<evidence type="ECO:0000256" key="3">
    <source>
        <dbReference type="ARBA" id="ARBA00022723"/>
    </source>
</evidence>
<dbReference type="InterPro" id="IPR001623">
    <property type="entry name" value="DnaJ_domain"/>
</dbReference>
<organism evidence="15 16">
    <name type="scientific">Candidatus Uhrbacteria bacterium RIFOXYB2_FULL_45_11</name>
    <dbReference type="NCBI Taxonomy" id="1802421"/>
    <lineage>
        <taxon>Bacteria</taxon>
        <taxon>Candidatus Uhriibacteriota</taxon>
    </lineage>
</organism>
<dbReference type="Proteomes" id="UP000177331">
    <property type="component" value="Unassembled WGS sequence"/>
</dbReference>
<comment type="subunit">
    <text evidence="11">Homodimer.</text>
</comment>
<feature type="repeat" description="CXXCXGXG motif" evidence="11">
    <location>
        <begin position="196"/>
        <end position="203"/>
    </location>
</feature>
<dbReference type="GO" id="GO:0051082">
    <property type="term" value="F:unfolded protein binding"/>
    <property type="evidence" value="ECO:0007669"/>
    <property type="project" value="UniProtKB-UniRule"/>
</dbReference>
<dbReference type="SUPFAM" id="SSF49493">
    <property type="entry name" value="HSP40/DnaJ peptide-binding domain"/>
    <property type="match status" value="2"/>
</dbReference>
<dbReference type="GO" id="GO:0031072">
    <property type="term" value="F:heat shock protein binding"/>
    <property type="evidence" value="ECO:0007669"/>
    <property type="project" value="InterPro"/>
</dbReference>
<feature type="binding site" evidence="11">
    <location>
        <position position="173"/>
    </location>
    <ligand>
        <name>Zn(2+)</name>
        <dbReference type="ChEBI" id="CHEBI:29105"/>
        <label>2</label>
    </ligand>
</feature>
<dbReference type="PANTHER" id="PTHR43096:SF48">
    <property type="entry name" value="CHAPERONE PROTEIN DNAJ"/>
    <property type="match status" value="1"/>
</dbReference>
<dbReference type="Gene3D" id="2.60.260.20">
    <property type="entry name" value="Urease metallochaperone UreE, N-terminal domain"/>
    <property type="match status" value="2"/>
</dbReference>
<comment type="function">
    <text evidence="11">Participates actively in the response to hyperosmotic and heat shock by preventing the aggregation of stress-denatured proteins and by disaggregating proteins, also in an autonomous, DnaK-independent fashion. Unfolded proteins bind initially to DnaJ; upon interaction with the DnaJ-bound protein, DnaK hydrolyzes its bound ATP, resulting in the formation of a stable complex. GrpE releases ADP from DnaK; ATP binding to DnaK triggers the release of the substrate protein, thus completing the reaction cycle. Several rounds of ATP-dependent interactions between DnaJ, DnaK and GrpE are required for fully efficient folding. Also involved, together with DnaK and GrpE, in the DNA replication of plasmids through activation of initiation proteins.</text>
</comment>
<proteinExistence type="inferred from homology"/>
<feature type="domain" description="CR-type" evidence="14">
    <location>
        <begin position="140"/>
        <end position="222"/>
    </location>
</feature>
<evidence type="ECO:0000256" key="11">
    <source>
        <dbReference type="HAMAP-Rule" id="MF_01152"/>
    </source>
</evidence>
<comment type="subcellular location">
    <subcellularLocation>
        <location evidence="11">Cytoplasm</location>
    </subcellularLocation>
</comment>
<evidence type="ECO:0000256" key="6">
    <source>
        <dbReference type="ARBA" id="ARBA00022833"/>
    </source>
</evidence>
<dbReference type="PRINTS" id="PR00625">
    <property type="entry name" value="JDOMAIN"/>
</dbReference>
<dbReference type="Gene3D" id="2.10.230.10">
    <property type="entry name" value="Heat shock protein DnaJ, cysteine-rich domain"/>
    <property type="match status" value="1"/>
</dbReference>
<comment type="cofactor">
    <cofactor evidence="11">
        <name>Zn(2+)</name>
        <dbReference type="ChEBI" id="CHEBI:29105"/>
    </cofactor>
    <text evidence="11">Binds 2 Zn(2+) ions per monomer.</text>
</comment>
<dbReference type="GO" id="GO:0005524">
    <property type="term" value="F:ATP binding"/>
    <property type="evidence" value="ECO:0007669"/>
    <property type="project" value="InterPro"/>
</dbReference>
<dbReference type="GO" id="GO:0009408">
    <property type="term" value="P:response to heat"/>
    <property type="evidence" value="ECO:0007669"/>
    <property type="project" value="InterPro"/>
</dbReference>
<feature type="repeat" description="CXXCXGXG motif" evidence="11">
    <location>
        <begin position="210"/>
        <end position="217"/>
    </location>
</feature>
<dbReference type="AlphaFoldDB" id="A0A1F7W6W9"/>
<feature type="binding site" evidence="11">
    <location>
        <position position="170"/>
    </location>
    <ligand>
        <name>Zn(2+)</name>
        <dbReference type="ChEBI" id="CHEBI:29105"/>
        <label>2</label>
    </ligand>
</feature>
<keyword evidence="7 11" id="KW-0346">Stress response</keyword>
<evidence type="ECO:0000256" key="9">
    <source>
        <dbReference type="ARBA" id="ARBA00061004"/>
    </source>
</evidence>
<keyword evidence="4 11" id="KW-0677">Repeat</keyword>
<evidence type="ECO:0000259" key="13">
    <source>
        <dbReference type="PROSITE" id="PS50076"/>
    </source>
</evidence>
<evidence type="ECO:0000256" key="12">
    <source>
        <dbReference type="PROSITE-ProRule" id="PRU00546"/>
    </source>
</evidence>
<name>A0A1F7W6W9_9BACT</name>
<feature type="binding site" evidence="11">
    <location>
        <position position="156"/>
    </location>
    <ligand>
        <name>Zn(2+)</name>
        <dbReference type="ChEBI" id="CHEBI:29105"/>
        <label>1</label>
    </ligand>
</feature>
<dbReference type="InterPro" id="IPR036410">
    <property type="entry name" value="HSP_DnaJ_Cys-rich_dom_sf"/>
</dbReference>
<dbReference type="PANTHER" id="PTHR43096">
    <property type="entry name" value="DNAJ HOMOLOG 1, MITOCHONDRIAL-RELATED"/>
    <property type="match status" value="1"/>
</dbReference>
<feature type="binding site" evidence="11">
    <location>
        <position position="199"/>
    </location>
    <ligand>
        <name>Zn(2+)</name>
        <dbReference type="ChEBI" id="CHEBI:29105"/>
        <label>2</label>
    </ligand>
</feature>
<keyword evidence="3 11" id="KW-0479">Metal-binding</keyword>
<evidence type="ECO:0000256" key="2">
    <source>
        <dbReference type="ARBA" id="ARBA00022705"/>
    </source>
</evidence>
<keyword evidence="1 11" id="KW-0963">Cytoplasm</keyword>
<evidence type="ECO:0000313" key="16">
    <source>
        <dbReference type="Proteomes" id="UP000177331"/>
    </source>
</evidence>
<dbReference type="SUPFAM" id="SSF57938">
    <property type="entry name" value="DnaJ/Hsp40 cysteine-rich domain"/>
    <property type="match status" value="1"/>
</dbReference>
<comment type="caution">
    <text evidence="15">The sequence shown here is derived from an EMBL/GenBank/DDBJ whole genome shotgun (WGS) entry which is preliminary data.</text>
</comment>
<dbReference type="InterPro" id="IPR002939">
    <property type="entry name" value="DnaJ_C"/>
</dbReference>
<feature type="repeat" description="CXXCXGXG motif" evidence="11">
    <location>
        <begin position="170"/>
        <end position="177"/>
    </location>
</feature>
<feature type="repeat" description="CXXCXGXG motif" evidence="11">
    <location>
        <begin position="153"/>
        <end position="160"/>
    </location>
</feature>
<dbReference type="InterPro" id="IPR018253">
    <property type="entry name" value="DnaJ_domain_CS"/>
</dbReference>
<dbReference type="Pfam" id="PF00684">
    <property type="entry name" value="DnaJ_CXXCXGXG"/>
    <property type="match status" value="1"/>
</dbReference>
<accession>A0A1F7W6W9</accession>
<dbReference type="InterPro" id="IPR001305">
    <property type="entry name" value="HSP_DnaJ_Cys-rich_dom"/>
</dbReference>
<dbReference type="CDD" id="cd10719">
    <property type="entry name" value="DnaJ_zf"/>
    <property type="match status" value="1"/>
</dbReference>
<evidence type="ECO:0000256" key="7">
    <source>
        <dbReference type="ARBA" id="ARBA00023016"/>
    </source>
</evidence>
<keyword evidence="6 11" id="KW-0862">Zinc</keyword>
<feature type="binding site" evidence="11">
    <location>
        <position position="153"/>
    </location>
    <ligand>
        <name>Zn(2+)</name>
        <dbReference type="ChEBI" id="CHEBI:29105"/>
        <label>1</label>
    </ligand>
</feature>
<feature type="domain" description="J" evidence="13">
    <location>
        <begin position="4"/>
        <end position="66"/>
    </location>
</feature>
<dbReference type="GO" id="GO:0005737">
    <property type="term" value="C:cytoplasm"/>
    <property type="evidence" value="ECO:0007669"/>
    <property type="project" value="UniProtKB-SubCell"/>
</dbReference>
<dbReference type="FunFam" id="2.10.230.10:FF:000002">
    <property type="entry name" value="Molecular chaperone DnaJ"/>
    <property type="match status" value="1"/>
</dbReference>
<evidence type="ECO:0000256" key="5">
    <source>
        <dbReference type="ARBA" id="ARBA00022771"/>
    </source>
</evidence>
<feature type="binding site" evidence="11">
    <location>
        <position position="213"/>
    </location>
    <ligand>
        <name>Zn(2+)</name>
        <dbReference type="ChEBI" id="CHEBI:29105"/>
        <label>1</label>
    </ligand>
</feature>
<dbReference type="InterPro" id="IPR036869">
    <property type="entry name" value="J_dom_sf"/>
</dbReference>
<comment type="similarity">
    <text evidence="9 11">Belongs to the DnaJ family.</text>
</comment>
<dbReference type="NCBIfam" id="TIGR02349">
    <property type="entry name" value="DnaJ_bact"/>
    <property type="match status" value="1"/>
</dbReference>
<dbReference type="Gene3D" id="1.10.287.110">
    <property type="entry name" value="DnaJ domain"/>
    <property type="match status" value="1"/>
</dbReference>
<evidence type="ECO:0000256" key="4">
    <source>
        <dbReference type="ARBA" id="ARBA00022737"/>
    </source>
</evidence>
<dbReference type="SMART" id="SM00271">
    <property type="entry name" value="DnaJ"/>
    <property type="match status" value="1"/>
</dbReference>
<dbReference type="InterPro" id="IPR012724">
    <property type="entry name" value="DnaJ"/>
</dbReference>
<dbReference type="CDD" id="cd06257">
    <property type="entry name" value="DnaJ"/>
    <property type="match status" value="1"/>
</dbReference>
<feature type="zinc finger region" description="CR-type" evidence="12">
    <location>
        <begin position="140"/>
        <end position="222"/>
    </location>
</feature>
<keyword evidence="2 11" id="KW-0235">DNA replication</keyword>
<sequence>MAKDYYKLLGIEKSASQDEIKKAFRVLAHKHHPDKQGGDEAKFKEINEAYQVLGDEKKRAQYDQFGSGAFDGSAGGGGGYGGGGFNGAGFDFSGFQGAGFEDLGDIFGGMFGGSRGGSRERRGGDIQVDVHLSFHESIFGVDKEISLTKNVSCERCAGNGAEPGKGVKKCGTCDGNGVVIGVQRTILGAMQTKRMCETCHGTGEIPNTPCSTCHGAGLEKKRKTLNVHIPSGVEDGNVLRVRSEGEAIKGGESGDLFVRIGVKPDQRFERDGDTIYSEKQIGFTQAALGAVVAIETVDGKADLTIPAGTQSQTQLRLRGKGVPTRGGRGDHIVIVKVVTPHKLSKEQRKMLETLGLNE</sequence>
<feature type="binding site" evidence="11">
    <location>
        <position position="210"/>
    </location>
    <ligand>
        <name>Zn(2+)</name>
        <dbReference type="ChEBI" id="CHEBI:29105"/>
        <label>1</label>
    </ligand>
</feature>
<dbReference type="Pfam" id="PF01556">
    <property type="entry name" value="DnaJ_C"/>
    <property type="match status" value="1"/>
</dbReference>
<evidence type="ECO:0000313" key="15">
    <source>
        <dbReference type="EMBL" id="OGL98541.1"/>
    </source>
</evidence>
<dbReference type="HAMAP" id="MF_01152">
    <property type="entry name" value="DnaJ"/>
    <property type="match status" value="1"/>
</dbReference>
<feature type="binding site" evidence="11">
    <location>
        <position position="196"/>
    </location>
    <ligand>
        <name>Zn(2+)</name>
        <dbReference type="ChEBI" id="CHEBI:29105"/>
        <label>2</label>
    </ligand>
</feature>
<dbReference type="STRING" id="1802421.A2318_00165"/>
<dbReference type="GO" id="GO:0008270">
    <property type="term" value="F:zinc ion binding"/>
    <property type="evidence" value="ECO:0007669"/>
    <property type="project" value="UniProtKB-UniRule"/>
</dbReference>
<dbReference type="FunFam" id="2.60.260.20:FF:000005">
    <property type="entry name" value="Chaperone protein dnaJ 1, mitochondrial"/>
    <property type="match status" value="1"/>
</dbReference>
<reference evidence="15 16" key="1">
    <citation type="journal article" date="2016" name="Nat. Commun.">
        <title>Thousands of microbial genomes shed light on interconnected biogeochemical processes in an aquifer system.</title>
        <authorList>
            <person name="Anantharaman K."/>
            <person name="Brown C.T."/>
            <person name="Hug L.A."/>
            <person name="Sharon I."/>
            <person name="Castelle C.J."/>
            <person name="Probst A.J."/>
            <person name="Thomas B.C."/>
            <person name="Singh A."/>
            <person name="Wilkins M.J."/>
            <person name="Karaoz U."/>
            <person name="Brodie E.L."/>
            <person name="Williams K.H."/>
            <person name="Hubbard S.S."/>
            <person name="Banfield J.F."/>
        </authorList>
    </citation>
    <scope>NUCLEOTIDE SEQUENCE [LARGE SCALE GENOMIC DNA]</scope>
</reference>
<dbReference type="SUPFAM" id="SSF46565">
    <property type="entry name" value="Chaperone J-domain"/>
    <property type="match status" value="1"/>
</dbReference>
<keyword evidence="8 11" id="KW-0143">Chaperone</keyword>
<dbReference type="PROSITE" id="PS00636">
    <property type="entry name" value="DNAJ_1"/>
    <property type="match status" value="1"/>
</dbReference>
<dbReference type="NCBIfam" id="NF008035">
    <property type="entry name" value="PRK10767.1"/>
    <property type="match status" value="1"/>
</dbReference>
<dbReference type="GO" id="GO:0006260">
    <property type="term" value="P:DNA replication"/>
    <property type="evidence" value="ECO:0007669"/>
    <property type="project" value="UniProtKB-KW"/>
</dbReference>
<evidence type="ECO:0000256" key="10">
    <source>
        <dbReference type="ARBA" id="ARBA00067609"/>
    </source>
</evidence>
<dbReference type="Pfam" id="PF00226">
    <property type="entry name" value="DnaJ"/>
    <property type="match status" value="1"/>
</dbReference>
<dbReference type="CDD" id="cd10747">
    <property type="entry name" value="DnaJ_C"/>
    <property type="match status" value="1"/>
</dbReference>
<protein>
    <recommendedName>
        <fullName evidence="10 11">Chaperone protein DnaJ</fullName>
    </recommendedName>
</protein>
<evidence type="ECO:0000256" key="8">
    <source>
        <dbReference type="ARBA" id="ARBA00023186"/>
    </source>
</evidence>
<comment type="domain">
    <text evidence="11">The J domain is necessary and sufficient to stimulate DnaK ATPase activity. Zinc center 1 plays an important role in the autonomous, DnaK-independent chaperone activity of DnaJ. Zinc center 2 is essential for interaction with DnaK and for DnaJ activity.</text>
</comment>
<dbReference type="PROSITE" id="PS50076">
    <property type="entry name" value="DNAJ_2"/>
    <property type="match status" value="1"/>
</dbReference>
<gene>
    <name evidence="11" type="primary">dnaJ</name>
    <name evidence="15" type="ORF">A2318_00165</name>
</gene>
<evidence type="ECO:0000256" key="1">
    <source>
        <dbReference type="ARBA" id="ARBA00022490"/>
    </source>
</evidence>
<dbReference type="PROSITE" id="PS51188">
    <property type="entry name" value="ZF_CR"/>
    <property type="match status" value="1"/>
</dbReference>
<dbReference type="GO" id="GO:0042026">
    <property type="term" value="P:protein refolding"/>
    <property type="evidence" value="ECO:0007669"/>
    <property type="project" value="TreeGrafter"/>
</dbReference>
<evidence type="ECO:0000259" key="14">
    <source>
        <dbReference type="PROSITE" id="PS51188"/>
    </source>
</evidence>
<dbReference type="InterPro" id="IPR008971">
    <property type="entry name" value="HSP40/DnaJ_pept-bd"/>
</dbReference>
<dbReference type="EMBL" id="MGFD01000027">
    <property type="protein sequence ID" value="OGL98541.1"/>
    <property type="molecule type" value="Genomic_DNA"/>
</dbReference>
<keyword evidence="5 11" id="KW-0863">Zinc-finger</keyword>